<dbReference type="InterPro" id="IPR036388">
    <property type="entry name" value="WH-like_DNA-bd_sf"/>
</dbReference>
<dbReference type="InterPro" id="IPR036217">
    <property type="entry name" value="MethylDNA_cys_MeTrfase_DNAb"/>
</dbReference>
<dbReference type="InterPro" id="IPR014048">
    <property type="entry name" value="MethylDNA_cys_MeTrfase_DNA-bd"/>
</dbReference>
<dbReference type="InterPro" id="IPR023546">
    <property type="entry name" value="MGMT"/>
</dbReference>
<evidence type="ECO:0000256" key="5">
    <source>
        <dbReference type="ARBA" id="ARBA00022763"/>
    </source>
</evidence>
<evidence type="ECO:0000256" key="7">
    <source>
        <dbReference type="ARBA" id="ARBA00049348"/>
    </source>
</evidence>
<dbReference type="CDD" id="cd06445">
    <property type="entry name" value="ATase"/>
    <property type="match status" value="1"/>
</dbReference>
<reference evidence="10 11" key="1">
    <citation type="submission" date="2020-06" db="EMBL/GenBank/DDBJ databases">
        <title>Genome sequence of 2 isolates from Red Sea Mangroves.</title>
        <authorList>
            <person name="Sefrji F."/>
            <person name="Michoud G."/>
            <person name="Merlino G."/>
            <person name="Daffonchio D."/>
        </authorList>
    </citation>
    <scope>NUCLEOTIDE SEQUENCE [LARGE SCALE GENOMIC DNA]</scope>
    <source>
        <strain evidence="10 11">R1DC25</strain>
    </source>
</reference>
<evidence type="ECO:0000256" key="6">
    <source>
        <dbReference type="ARBA" id="ARBA00023204"/>
    </source>
</evidence>
<dbReference type="PANTHER" id="PTHR10815">
    <property type="entry name" value="METHYLATED-DNA--PROTEIN-CYSTEINE METHYLTRANSFERASE"/>
    <property type="match status" value="1"/>
</dbReference>
<comment type="function">
    <text evidence="8">Involved in the cellular defense against the biological effects of O6-methylguanine (O6-MeG) and O4-methylthymine (O4-MeT) in DNA. Repairs the methylated nucleobase in DNA by stoichiometrically transferring the methyl group to a cysteine residue in the enzyme. This is a suicide reaction: the enzyme is irreversibly inactivated.</text>
</comment>
<comment type="similarity">
    <text evidence="8">Belongs to the MGMT family.</text>
</comment>
<sequence>MAGARTHLVANRLDSPVGTVLAVSNGARLCAIYFVDGADDEEKLAGQLARRYGEIALEEGPDPQDAPDRLRAYFEGDLPAIEGLEVETGGTGFQRSVWQALRDIPAGGTESYGALAARLGQPGASRAVGLANGRNPVSIVLPCHRVIGADGSLTGYGGGIERKRWLLAHESRHSAAEQGRLL</sequence>
<dbReference type="Pfam" id="PF01035">
    <property type="entry name" value="DNA_binding_1"/>
    <property type="match status" value="1"/>
</dbReference>
<dbReference type="KEGG" id="kmn:HW532_04670"/>
<organism evidence="10 11">
    <name type="scientific">Kaustia mangrovi</name>
    <dbReference type="NCBI Taxonomy" id="2593653"/>
    <lineage>
        <taxon>Bacteria</taxon>
        <taxon>Pseudomonadati</taxon>
        <taxon>Pseudomonadota</taxon>
        <taxon>Alphaproteobacteria</taxon>
        <taxon>Hyphomicrobiales</taxon>
        <taxon>Parvibaculaceae</taxon>
        <taxon>Kaustia</taxon>
    </lineage>
</organism>
<dbReference type="SUPFAM" id="SSF53155">
    <property type="entry name" value="Methylated DNA-protein cysteine methyltransferase domain"/>
    <property type="match status" value="1"/>
</dbReference>
<dbReference type="EMBL" id="CP058214">
    <property type="protein sequence ID" value="QPC42062.1"/>
    <property type="molecule type" value="Genomic_DNA"/>
</dbReference>
<dbReference type="PROSITE" id="PS00374">
    <property type="entry name" value="MGMT"/>
    <property type="match status" value="1"/>
</dbReference>
<dbReference type="PANTHER" id="PTHR10815:SF5">
    <property type="entry name" value="METHYLATED-DNA--PROTEIN-CYSTEINE METHYLTRANSFERASE"/>
    <property type="match status" value="1"/>
</dbReference>
<dbReference type="FunFam" id="1.10.10.10:FF:000337">
    <property type="entry name" value="Methylated-DNA--protein-cysteine methyltransferase"/>
    <property type="match status" value="1"/>
</dbReference>
<dbReference type="GO" id="GO:0003908">
    <property type="term" value="F:methylated-DNA-[protein]-cysteine S-methyltransferase activity"/>
    <property type="evidence" value="ECO:0007669"/>
    <property type="project" value="UniProtKB-UniRule"/>
</dbReference>
<dbReference type="Gene3D" id="1.10.10.10">
    <property type="entry name" value="Winged helix-like DNA-binding domain superfamily/Winged helix DNA-binding domain"/>
    <property type="match status" value="1"/>
</dbReference>
<evidence type="ECO:0000256" key="3">
    <source>
        <dbReference type="ARBA" id="ARBA00022603"/>
    </source>
</evidence>
<dbReference type="RefSeq" id="WP_213163292.1">
    <property type="nucleotide sequence ID" value="NZ_CP058214.1"/>
</dbReference>
<dbReference type="Proteomes" id="UP000593594">
    <property type="component" value="Chromosome"/>
</dbReference>
<keyword evidence="11" id="KW-1185">Reference proteome</keyword>
<accession>A0A7S8C2B6</accession>
<dbReference type="HAMAP" id="MF_00772">
    <property type="entry name" value="OGT"/>
    <property type="match status" value="1"/>
</dbReference>
<proteinExistence type="inferred from homology"/>
<comment type="catalytic activity">
    <reaction evidence="7 8">
        <text>a 6-O-methyl-2'-deoxyguanosine in DNA + L-cysteinyl-[protein] = S-methyl-L-cysteinyl-[protein] + a 2'-deoxyguanosine in DNA</text>
        <dbReference type="Rhea" id="RHEA:24000"/>
        <dbReference type="Rhea" id="RHEA-COMP:10131"/>
        <dbReference type="Rhea" id="RHEA-COMP:10132"/>
        <dbReference type="Rhea" id="RHEA-COMP:11367"/>
        <dbReference type="Rhea" id="RHEA-COMP:11368"/>
        <dbReference type="ChEBI" id="CHEBI:29950"/>
        <dbReference type="ChEBI" id="CHEBI:82612"/>
        <dbReference type="ChEBI" id="CHEBI:85445"/>
        <dbReference type="ChEBI" id="CHEBI:85448"/>
        <dbReference type="EC" id="2.1.1.63"/>
    </reaction>
</comment>
<name>A0A7S8C2B6_9HYPH</name>
<evidence type="ECO:0000259" key="9">
    <source>
        <dbReference type="Pfam" id="PF01035"/>
    </source>
</evidence>
<evidence type="ECO:0000256" key="1">
    <source>
        <dbReference type="ARBA" id="ARBA00001286"/>
    </source>
</evidence>
<evidence type="ECO:0000256" key="8">
    <source>
        <dbReference type="HAMAP-Rule" id="MF_00772"/>
    </source>
</evidence>
<dbReference type="EC" id="2.1.1.63" evidence="8"/>
<keyword evidence="6 8" id="KW-0234">DNA repair</keyword>
<feature type="domain" description="Methylated-DNA-[protein]-cysteine S-methyltransferase DNA binding" evidence="9">
    <location>
        <begin position="93"/>
        <end position="171"/>
    </location>
</feature>
<dbReference type="Gene3D" id="3.30.160.70">
    <property type="entry name" value="Methylated DNA-protein cysteine methyltransferase domain"/>
    <property type="match status" value="1"/>
</dbReference>
<dbReference type="GO" id="GO:0006307">
    <property type="term" value="P:DNA alkylation repair"/>
    <property type="evidence" value="ECO:0007669"/>
    <property type="project" value="UniProtKB-UniRule"/>
</dbReference>
<gene>
    <name evidence="10" type="ORF">HW532_04670</name>
</gene>
<dbReference type="InterPro" id="IPR001497">
    <property type="entry name" value="MethylDNA_cys_MeTrfase_AS"/>
</dbReference>
<feature type="active site" description="Nucleophile; methyl group acceptor" evidence="8">
    <location>
        <position position="143"/>
    </location>
</feature>
<keyword evidence="5 8" id="KW-0227">DNA damage</keyword>
<keyword evidence="2 8" id="KW-0963">Cytoplasm</keyword>
<comment type="subcellular location">
    <subcellularLocation>
        <location evidence="8">Cytoplasm</location>
    </subcellularLocation>
</comment>
<keyword evidence="4 8" id="KW-0808">Transferase</keyword>
<comment type="miscellaneous">
    <text evidence="8">This enzyme catalyzes only one turnover and therefore is not strictly catalytic. According to one definition, an enzyme is a biocatalyst that acts repeatedly and over many reaction cycles.</text>
</comment>
<evidence type="ECO:0000313" key="10">
    <source>
        <dbReference type="EMBL" id="QPC42062.1"/>
    </source>
</evidence>
<dbReference type="AlphaFoldDB" id="A0A7S8C2B6"/>
<dbReference type="InterPro" id="IPR036631">
    <property type="entry name" value="MGMT_N_sf"/>
</dbReference>
<dbReference type="GO" id="GO:0032259">
    <property type="term" value="P:methylation"/>
    <property type="evidence" value="ECO:0007669"/>
    <property type="project" value="UniProtKB-KW"/>
</dbReference>
<dbReference type="GO" id="GO:0005737">
    <property type="term" value="C:cytoplasm"/>
    <property type="evidence" value="ECO:0007669"/>
    <property type="project" value="UniProtKB-SubCell"/>
</dbReference>
<dbReference type="SUPFAM" id="SSF46767">
    <property type="entry name" value="Methylated DNA-protein cysteine methyltransferase, C-terminal domain"/>
    <property type="match status" value="1"/>
</dbReference>
<protein>
    <recommendedName>
        <fullName evidence="8">Methylated-DNA--protein-cysteine methyltransferase</fullName>
        <ecNumber evidence="8">2.1.1.63</ecNumber>
    </recommendedName>
    <alternativeName>
        <fullName evidence="8">6-O-methylguanine-DNA methyltransferase</fullName>
        <shortName evidence="8">MGMT</shortName>
    </alternativeName>
    <alternativeName>
        <fullName evidence="8">O-6-methylguanine-DNA-alkyltransferase</fullName>
    </alternativeName>
</protein>
<evidence type="ECO:0000256" key="4">
    <source>
        <dbReference type="ARBA" id="ARBA00022679"/>
    </source>
</evidence>
<dbReference type="NCBIfam" id="TIGR00589">
    <property type="entry name" value="ogt"/>
    <property type="match status" value="1"/>
</dbReference>
<evidence type="ECO:0000256" key="2">
    <source>
        <dbReference type="ARBA" id="ARBA00022490"/>
    </source>
</evidence>
<comment type="catalytic activity">
    <reaction evidence="1 8">
        <text>a 4-O-methyl-thymidine in DNA + L-cysteinyl-[protein] = a thymidine in DNA + S-methyl-L-cysteinyl-[protein]</text>
        <dbReference type="Rhea" id="RHEA:53428"/>
        <dbReference type="Rhea" id="RHEA-COMP:10131"/>
        <dbReference type="Rhea" id="RHEA-COMP:10132"/>
        <dbReference type="Rhea" id="RHEA-COMP:13555"/>
        <dbReference type="Rhea" id="RHEA-COMP:13556"/>
        <dbReference type="ChEBI" id="CHEBI:29950"/>
        <dbReference type="ChEBI" id="CHEBI:82612"/>
        <dbReference type="ChEBI" id="CHEBI:137386"/>
        <dbReference type="ChEBI" id="CHEBI:137387"/>
        <dbReference type="EC" id="2.1.1.63"/>
    </reaction>
</comment>
<evidence type="ECO:0000313" key="11">
    <source>
        <dbReference type="Proteomes" id="UP000593594"/>
    </source>
</evidence>
<keyword evidence="3 8" id="KW-0489">Methyltransferase</keyword>